<sequence length="288" mass="31365">MNIHDVRVQALAATTATVALGTLYSVIASSYVDTSDPLLTHLPHPLGHTHVFANKANSLNTVFIKNAWGWTTAAAAAAVAARPPRRALPQILRWVVATAVWLAFAGWFFGPPLIDRVAMASGGECVLVVPYEDMEQIVVLPHEYCFQRTKVSPETHPDLFTAQLDATTGSYVIPSSWGGRPRLRRGHDVSGHIFLLTMSILVLADQLRPLLKSQAPKTMARGLAIAANVGMIGLWLFAAGVTSVYFHTPEEKVTGFLLGLAGFAATLLVPIRHEPTLRRTRFEPSRVM</sequence>
<dbReference type="GO" id="GO:0005789">
    <property type="term" value="C:endoplasmic reticulum membrane"/>
    <property type="evidence" value="ECO:0007669"/>
    <property type="project" value="UniProtKB-SubCell"/>
</dbReference>
<keyword evidence="2 8" id="KW-0812">Transmembrane</keyword>
<evidence type="ECO:0000256" key="8">
    <source>
        <dbReference type="SAM" id="Phobius"/>
    </source>
</evidence>
<keyword evidence="7 8" id="KW-0472">Membrane</keyword>
<dbReference type="AlphaFoldDB" id="A0A550CZ19"/>
<dbReference type="STRING" id="97359.A0A550CZ19"/>
<evidence type="ECO:0000256" key="6">
    <source>
        <dbReference type="ARBA" id="ARBA00023098"/>
    </source>
</evidence>
<evidence type="ECO:0000256" key="1">
    <source>
        <dbReference type="ARBA" id="ARBA00004477"/>
    </source>
</evidence>
<comment type="subcellular location">
    <subcellularLocation>
        <location evidence="1">Endoplasmic reticulum membrane</location>
        <topology evidence="1">Multi-pass membrane protein</topology>
    </subcellularLocation>
</comment>
<comment type="caution">
    <text evidence="9">The sequence shown here is derived from an EMBL/GenBank/DDBJ whole genome shotgun (WGS) entry which is preliminary data.</text>
</comment>
<evidence type="ECO:0000256" key="2">
    <source>
        <dbReference type="ARBA" id="ARBA00022692"/>
    </source>
</evidence>
<keyword evidence="3" id="KW-0378">Hydrolase</keyword>
<dbReference type="OrthoDB" id="5579088at2759"/>
<feature type="transmembrane region" description="Helical" evidence="8">
    <location>
        <begin position="253"/>
        <end position="271"/>
    </location>
</feature>
<evidence type="ECO:0000256" key="7">
    <source>
        <dbReference type="ARBA" id="ARBA00023136"/>
    </source>
</evidence>
<feature type="transmembrane region" description="Helical" evidence="8">
    <location>
        <begin position="91"/>
        <end position="109"/>
    </location>
</feature>
<gene>
    <name evidence="9" type="ORF">BD626DRAFT_476116</name>
</gene>
<dbReference type="PANTHER" id="PTHR23129:SF0">
    <property type="entry name" value="ACYL-COENZYME A DIPHOSPHATASE FITM2"/>
    <property type="match status" value="1"/>
</dbReference>
<dbReference type="PANTHER" id="PTHR23129">
    <property type="entry name" value="ACYL-COENZYME A DIPHOSPHATASE FITM2"/>
    <property type="match status" value="1"/>
</dbReference>
<name>A0A550CZ19_9AGAR</name>
<protein>
    <submittedName>
        <fullName evidence="9">Inositol phospholipid synthesis and fat-storage-inducing TM-domain-containing protein</fullName>
    </submittedName>
</protein>
<feature type="transmembrane region" description="Helical" evidence="8">
    <location>
        <begin position="223"/>
        <end position="247"/>
    </location>
</feature>
<dbReference type="GO" id="GO:0019915">
    <property type="term" value="P:lipid storage"/>
    <property type="evidence" value="ECO:0007669"/>
    <property type="project" value="InterPro"/>
</dbReference>
<dbReference type="GO" id="GO:0034389">
    <property type="term" value="P:lipid droplet organization"/>
    <property type="evidence" value="ECO:0007669"/>
    <property type="project" value="TreeGrafter"/>
</dbReference>
<dbReference type="Proteomes" id="UP000320762">
    <property type="component" value="Unassembled WGS sequence"/>
</dbReference>
<dbReference type="Pfam" id="PF10261">
    <property type="entry name" value="FIT"/>
    <property type="match status" value="2"/>
</dbReference>
<dbReference type="InterPro" id="IPR019388">
    <property type="entry name" value="FIT"/>
</dbReference>
<dbReference type="GO" id="GO:0008654">
    <property type="term" value="P:phospholipid biosynthetic process"/>
    <property type="evidence" value="ECO:0007669"/>
    <property type="project" value="TreeGrafter"/>
</dbReference>
<evidence type="ECO:0000313" key="10">
    <source>
        <dbReference type="Proteomes" id="UP000320762"/>
    </source>
</evidence>
<evidence type="ECO:0000256" key="5">
    <source>
        <dbReference type="ARBA" id="ARBA00022989"/>
    </source>
</evidence>
<dbReference type="GO" id="GO:0010945">
    <property type="term" value="F:coenzyme A diphosphatase activity"/>
    <property type="evidence" value="ECO:0007669"/>
    <property type="project" value="InterPro"/>
</dbReference>
<keyword evidence="6" id="KW-0443">Lipid metabolism</keyword>
<reference evidence="9 10" key="1">
    <citation type="journal article" date="2019" name="New Phytol.">
        <title>Comparative genomics reveals unique wood-decay strategies and fruiting body development in the Schizophyllaceae.</title>
        <authorList>
            <person name="Almasi E."/>
            <person name="Sahu N."/>
            <person name="Krizsan K."/>
            <person name="Balint B."/>
            <person name="Kovacs G.M."/>
            <person name="Kiss B."/>
            <person name="Cseklye J."/>
            <person name="Drula E."/>
            <person name="Henrissat B."/>
            <person name="Nagy I."/>
            <person name="Chovatia M."/>
            <person name="Adam C."/>
            <person name="LaButti K."/>
            <person name="Lipzen A."/>
            <person name="Riley R."/>
            <person name="Grigoriev I.V."/>
            <person name="Nagy L.G."/>
        </authorList>
    </citation>
    <scope>NUCLEOTIDE SEQUENCE [LARGE SCALE GENOMIC DNA]</scope>
    <source>
        <strain evidence="9 10">NL-1724</strain>
    </source>
</reference>
<keyword evidence="10" id="KW-1185">Reference proteome</keyword>
<evidence type="ECO:0000313" key="9">
    <source>
        <dbReference type="EMBL" id="TRM70039.1"/>
    </source>
</evidence>
<organism evidence="9 10">
    <name type="scientific">Schizophyllum amplum</name>
    <dbReference type="NCBI Taxonomy" id="97359"/>
    <lineage>
        <taxon>Eukaryota</taxon>
        <taxon>Fungi</taxon>
        <taxon>Dikarya</taxon>
        <taxon>Basidiomycota</taxon>
        <taxon>Agaricomycotina</taxon>
        <taxon>Agaricomycetes</taxon>
        <taxon>Agaricomycetidae</taxon>
        <taxon>Agaricales</taxon>
        <taxon>Schizophyllaceae</taxon>
        <taxon>Schizophyllum</taxon>
    </lineage>
</organism>
<evidence type="ECO:0000256" key="4">
    <source>
        <dbReference type="ARBA" id="ARBA00022824"/>
    </source>
</evidence>
<keyword evidence="5 8" id="KW-1133">Transmembrane helix</keyword>
<proteinExistence type="predicted"/>
<dbReference type="EMBL" id="VDMD01000001">
    <property type="protein sequence ID" value="TRM70039.1"/>
    <property type="molecule type" value="Genomic_DNA"/>
</dbReference>
<keyword evidence="4" id="KW-0256">Endoplasmic reticulum</keyword>
<evidence type="ECO:0000256" key="3">
    <source>
        <dbReference type="ARBA" id="ARBA00022801"/>
    </source>
</evidence>
<accession>A0A550CZ19</accession>